<dbReference type="SUPFAM" id="SSF101478">
    <property type="entry name" value="ADP-ribosylglycohydrolase"/>
    <property type="match status" value="1"/>
</dbReference>
<proteinExistence type="predicted"/>
<dbReference type="InterPro" id="IPR036705">
    <property type="entry name" value="Ribosyl_crysJ1_sf"/>
</dbReference>
<evidence type="ECO:0000313" key="2">
    <source>
        <dbReference type="Proteomes" id="UP001163152"/>
    </source>
</evidence>
<dbReference type="InterPro" id="IPR005502">
    <property type="entry name" value="Ribosyl_crysJ1"/>
</dbReference>
<organism evidence="1 2">
    <name type="scientific">Thermocoleostomius sinensis A174</name>
    <dbReference type="NCBI Taxonomy" id="2016057"/>
    <lineage>
        <taxon>Bacteria</taxon>
        <taxon>Bacillati</taxon>
        <taxon>Cyanobacteriota</taxon>
        <taxon>Cyanophyceae</taxon>
        <taxon>Oculatellales</taxon>
        <taxon>Oculatellaceae</taxon>
        <taxon>Thermocoleostomius</taxon>
    </lineage>
</organism>
<dbReference type="RefSeq" id="WP_268611650.1">
    <property type="nucleotide sequence ID" value="NZ_CP113797.1"/>
</dbReference>
<accession>A0A9E8ZI42</accession>
<dbReference type="EMBL" id="CP113797">
    <property type="protein sequence ID" value="WAL61635.1"/>
    <property type="molecule type" value="Genomic_DNA"/>
</dbReference>
<gene>
    <name evidence="1" type="ORF">OXH18_06520</name>
</gene>
<name>A0A9E8ZI42_9CYAN</name>
<keyword evidence="2" id="KW-1185">Reference proteome</keyword>
<protein>
    <submittedName>
        <fullName evidence="1">ADP-ribosylglycohydrolase family protein</fullName>
    </submittedName>
</protein>
<reference evidence="1" key="1">
    <citation type="submission" date="2022-12" db="EMBL/GenBank/DDBJ databases">
        <title>Polyphasic identification of a Novel Hot-Spring Cyanobacterium Ocullathermofonsia sinensis gen nov. sp. nov. and Genomic Insights on its Adaptations to the Thermal Habitat.</title>
        <authorList>
            <person name="Daroch M."/>
            <person name="Tang J."/>
            <person name="Jiang Y."/>
        </authorList>
    </citation>
    <scope>NUCLEOTIDE SEQUENCE</scope>
    <source>
        <strain evidence="1">PKUAC-SCTA174</strain>
    </source>
</reference>
<dbReference type="Gene3D" id="1.10.4080.10">
    <property type="entry name" value="ADP-ribosylation/Crystallin J1"/>
    <property type="match status" value="1"/>
</dbReference>
<dbReference type="KEGG" id="tsin:OXH18_06520"/>
<dbReference type="Proteomes" id="UP001163152">
    <property type="component" value="Chromosome"/>
</dbReference>
<sequence>MQHSLRHRFRGALLGAALGETLGITGADRMVTQTPRSWFTVHTWGFQVPPSAAVWWGKLAAMQLRKLLPTGPSLSALPNGAIISEISQGSSVDRAKISGFAIASLPIALFYHEDWQQLQHHLEQTLSDWQLSVQDSPVGTALLAVHYGVALALRERLHPAHLLARLTVDLDLQDRAPLFLQQLNQVQRWLSEGTELSTIQSMLKDGCLDGSRDTTPIALALYGFLGTPTNFRVSLLRMAQLPCQPQITCAITGALSGAYNSLSGLPWHWRTGTRSITPSPVCTWGATSEADLLNQADLLWAAWSGAYNPTTWLSQPTCVTASPHVIRPR</sequence>
<dbReference type="AlphaFoldDB" id="A0A9E8ZI42"/>
<evidence type="ECO:0000313" key="1">
    <source>
        <dbReference type="EMBL" id="WAL61635.1"/>
    </source>
</evidence>
<dbReference type="Pfam" id="PF03747">
    <property type="entry name" value="ADP_ribosyl_GH"/>
    <property type="match status" value="1"/>
</dbReference>